<evidence type="ECO:0000313" key="4">
    <source>
        <dbReference type="EMBL" id="PXW76099.1"/>
    </source>
</evidence>
<feature type="transmembrane region" description="Helical" evidence="2">
    <location>
        <begin position="20"/>
        <end position="37"/>
    </location>
</feature>
<comment type="caution">
    <text evidence="4">The sequence shown here is derived from an EMBL/GenBank/DDBJ whole genome shotgun (WGS) entry which is preliminary data.</text>
</comment>
<dbReference type="AlphaFoldDB" id="A0A2V3VHK6"/>
<keyword evidence="1 2" id="KW-0472">Membrane</keyword>
<comment type="subcellular location">
    <subcellularLocation>
        <location evidence="1">Cell outer membrane</location>
    </subcellularLocation>
</comment>
<dbReference type="PANTHER" id="PTHR30189:SF1">
    <property type="entry name" value="LPS-ASSEMBLY PROTEIN LPTD"/>
    <property type="match status" value="1"/>
</dbReference>
<evidence type="ECO:0000256" key="1">
    <source>
        <dbReference type="HAMAP-Rule" id="MF_01411"/>
    </source>
</evidence>
<sequence>MFASICRTFARAIESGLRSRLRGAIGAILASGASVILGPDDHRRMRRMVGLRFSRTGLLLGSALLAAQAVPALAADQAAAKPVCTRTSYLLGENLTFTRQDIVRYSDDQASPAAGAADEEQHVIEFTADRLDYDSNADVVTANGNVLLVRVDQSLVADSVTWDRKTGQVRANGDVQITDAEGNKLYGDSIELTESIRDGVIENILVVLEAGGRMVASRGTRTDGIITLDNAAYSACLVETPSGKPKKPSWQLRAIKVVYNPAEKRVRYDGARLELFGLPVIPMPGLSHPVGEGSGSGILVPDIRFSQANGVQLSLPYYISLAPNRDLTVTGSVFTEALPMVNATYRALTDRGAYQITGYATAGSRIPVGAGAIAPNSQNDFRGYFDATGRFQLDESWSISGSIRAVTDRTFLRRYDVSRDDRLRSTIEAERIGQNSYFSLAGWATQTLRVNDPQGQVPIALPVVDWRYRLPDQVAGGKVEFQLNTLAIGRTAGQDTQRAFAQARWDLRRLTSMGQEFTLTALARGDVYNSSDNALTNTLIYRGESGIKARASGSIAADLRWPFVGEAFGGTQVLSPRVQVVATPTTGNLELPNEDSRAIELEDSNLFSLNRLPGYDRLEEGARVVYGIEWSLQRPGMQLNAVVGQSYRFDDERDFLPEGTGLGNRTSDVVGRLDLKLRNFIRYTHRFRLDKDNLAVRRNEVDVTVGGRQTYVQVGYLRLNRDIGPEIEDLQDREELRVAGRVRVARYWSIFGAGVFDLSGQQEDPTLQSDGFQPIRTRLGVAYEDDCLELGVTWRRDYIPVGDAQRGDTFLLRVALRNLGF</sequence>
<evidence type="ECO:0000256" key="2">
    <source>
        <dbReference type="SAM" id="Phobius"/>
    </source>
</evidence>
<feature type="domain" description="LptD C-terminal" evidence="3">
    <location>
        <begin position="381"/>
        <end position="748"/>
    </location>
</feature>
<keyword evidence="1" id="KW-0732">Signal</keyword>
<evidence type="ECO:0000259" key="3">
    <source>
        <dbReference type="Pfam" id="PF04453"/>
    </source>
</evidence>
<keyword evidence="5" id="KW-1185">Reference proteome</keyword>
<dbReference type="GO" id="GO:0043165">
    <property type="term" value="P:Gram-negative-bacterium-type cell outer membrane assembly"/>
    <property type="evidence" value="ECO:0007669"/>
    <property type="project" value="UniProtKB-UniRule"/>
</dbReference>
<comment type="function">
    <text evidence="1">Involved in the assembly of lipopolysaccharide (LPS) at the surface of the outer membrane.</text>
</comment>
<name>A0A2V3VHK6_9SPHN</name>
<organism evidence="4 5">
    <name type="scientific">Blastomonas natatoria</name>
    <dbReference type="NCBI Taxonomy" id="34015"/>
    <lineage>
        <taxon>Bacteria</taxon>
        <taxon>Pseudomonadati</taxon>
        <taxon>Pseudomonadota</taxon>
        <taxon>Alphaproteobacteria</taxon>
        <taxon>Sphingomonadales</taxon>
        <taxon>Sphingomonadaceae</taxon>
        <taxon>Blastomonas</taxon>
    </lineage>
</organism>
<gene>
    <name evidence="1" type="primary">lptD</name>
    <name evidence="4" type="ORF">C7451_106265</name>
</gene>
<dbReference type="Gene3D" id="2.60.450.10">
    <property type="entry name" value="Lipopolysaccharide (LPS) transport protein A like domain"/>
    <property type="match status" value="1"/>
</dbReference>
<protein>
    <recommendedName>
        <fullName evidence="1">LPS-assembly protein LptD</fullName>
    </recommendedName>
</protein>
<proteinExistence type="inferred from homology"/>
<reference evidence="4 5" key="1">
    <citation type="submission" date="2018-05" db="EMBL/GenBank/DDBJ databases">
        <title>Genomic Encyclopedia of Type Strains, Phase IV (KMG-IV): sequencing the most valuable type-strain genomes for metagenomic binning, comparative biology and taxonomic classification.</title>
        <authorList>
            <person name="Goeker M."/>
        </authorList>
    </citation>
    <scope>NUCLEOTIDE SEQUENCE [LARGE SCALE GENOMIC DNA]</scope>
    <source>
        <strain evidence="4 5">DSM 3183</strain>
    </source>
</reference>
<dbReference type="Pfam" id="PF04453">
    <property type="entry name" value="LptD"/>
    <property type="match status" value="1"/>
</dbReference>
<accession>A0A2V3VHK6</accession>
<dbReference type="PANTHER" id="PTHR30189">
    <property type="entry name" value="LPS-ASSEMBLY PROTEIN"/>
    <property type="match status" value="1"/>
</dbReference>
<dbReference type="GO" id="GO:1990351">
    <property type="term" value="C:transporter complex"/>
    <property type="evidence" value="ECO:0007669"/>
    <property type="project" value="TreeGrafter"/>
</dbReference>
<dbReference type="InterPro" id="IPR050218">
    <property type="entry name" value="LptD"/>
</dbReference>
<dbReference type="InterPro" id="IPR007543">
    <property type="entry name" value="LptD_C"/>
</dbReference>
<evidence type="ECO:0000313" key="5">
    <source>
        <dbReference type="Proteomes" id="UP000248014"/>
    </source>
</evidence>
<comment type="similarity">
    <text evidence="1">Belongs to the LptD family.</text>
</comment>
<keyword evidence="2" id="KW-0812">Transmembrane</keyword>
<dbReference type="EMBL" id="QJJM01000006">
    <property type="protein sequence ID" value="PXW76099.1"/>
    <property type="molecule type" value="Genomic_DNA"/>
</dbReference>
<dbReference type="HAMAP" id="MF_01411">
    <property type="entry name" value="LPS_assembly_LptD"/>
    <property type="match status" value="1"/>
</dbReference>
<comment type="caution">
    <text evidence="1">Lacks conserved residue(s) required for the propagation of feature annotation.</text>
</comment>
<dbReference type="GO" id="GO:0015920">
    <property type="term" value="P:lipopolysaccharide transport"/>
    <property type="evidence" value="ECO:0007669"/>
    <property type="project" value="InterPro"/>
</dbReference>
<keyword evidence="1" id="KW-0998">Cell outer membrane</keyword>
<comment type="subunit">
    <text evidence="1">Component of the lipopolysaccharide transport and assembly complex.</text>
</comment>
<keyword evidence="2" id="KW-1133">Transmembrane helix</keyword>
<dbReference type="GO" id="GO:0009279">
    <property type="term" value="C:cell outer membrane"/>
    <property type="evidence" value="ECO:0007669"/>
    <property type="project" value="UniProtKB-SubCell"/>
</dbReference>
<dbReference type="InterPro" id="IPR020889">
    <property type="entry name" value="LipoPS_assembly_LptD"/>
</dbReference>
<dbReference type="Proteomes" id="UP000248014">
    <property type="component" value="Unassembled WGS sequence"/>
</dbReference>